<keyword evidence="2" id="KW-0732">Signal</keyword>
<accession>A0ABT3P3B9</accession>
<organism evidence="4 5">
    <name type="scientific">Alteromonas aquimaris</name>
    <dbReference type="NCBI Taxonomy" id="2998417"/>
    <lineage>
        <taxon>Bacteria</taxon>
        <taxon>Pseudomonadati</taxon>
        <taxon>Pseudomonadota</taxon>
        <taxon>Gammaproteobacteria</taxon>
        <taxon>Alteromonadales</taxon>
        <taxon>Alteromonadaceae</taxon>
        <taxon>Alteromonas/Salinimonas group</taxon>
        <taxon>Alteromonas</taxon>
    </lineage>
</organism>
<evidence type="ECO:0000259" key="3">
    <source>
        <dbReference type="PROSITE" id="PS51677"/>
    </source>
</evidence>
<keyword evidence="5" id="KW-1185">Reference proteome</keyword>
<comment type="caution">
    <text evidence="4">The sequence shown here is derived from an EMBL/GenBank/DDBJ whole genome shotgun (WGS) entry which is preliminary data.</text>
</comment>
<evidence type="ECO:0000313" key="5">
    <source>
        <dbReference type="Proteomes" id="UP001142810"/>
    </source>
</evidence>
<dbReference type="InterPro" id="IPR011330">
    <property type="entry name" value="Glyco_hydro/deAcase_b/a-brl"/>
</dbReference>
<evidence type="ECO:0000313" key="4">
    <source>
        <dbReference type="EMBL" id="MCW8107271.1"/>
    </source>
</evidence>
<sequence>MKTMIKKFLHGIVGSIGWRIAKLGDKKLIILMYHRILPSSDERYRFEEPGMVVSYESFRMHMQVITDEGIPVVTPEAWLEKNENERPPVAIAITFDDGWLDNYQYAFPVLKEFGFVSTLFVVTDYLGCPAPFWPNRVLRLLLDKNSVISEEWHDLVNMMPSKPVLPMSRDEAAHVIASLKHYSDDDIYRALNKIPSSISGQIEMISADQLLEAKATMGVEVGCHTRRHYRLLEGLEESLLQEEIVESKEILKSIISEDPTTFCFPNGDYSSRALKMVRENYVAAVTTARGHNISGNVDKHQLVRIGVHNDISDTPLKFKARLSTFM</sequence>
<dbReference type="Pfam" id="PF01522">
    <property type="entry name" value="Polysacc_deac_1"/>
    <property type="match status" value="2"/>
</dbReference>
<dbReference type="SUPFAM" id="SSF88713">
    <property type="entry name" value="Glycoside hydrolase/deacetylase"/>
    <property type="match status" value="1"/>
</dbReference>
<dbReference type="EMBL" id="JAPFRD010000002">
    <property type="protein sequence ID" value="MCW8107271.1"/>
    <property type="molecule type" value="Genomic_DNA"/>
</dbReference>
<dbReference type="PANTHER" id="PTHR34216">
    <property type="match status" value="1"/>
</dbReference>
<dbReference type="InterPro" id="IPR002509">
    <property type="entry name" value="NODB_dom"/>
</dbReference>
<protein>
    <submittedName>
        <fullName evidence="4">Polysaccharide deacetylase family protein</fullName>
    </submittedName>
</protein>
<proteinExistence type="predicted"/>
<name>A0ABT3P3B9_9ALTE</name>
<dbReference type="PANTHER" id="PTHR34216:SF3">
    <property type="entry name" value="POLY-BETA-1,6-N-ACETYL-D-GLUCOSAMINE N-DEACETYLASE"/>
    <property type="match status" value="1"/>
</dbReference>
<reference evidence="4" key="1">
    <citation type="submission" date="2022-11" db="EMBL/GenBank/DDBJ databases">
        <title>Alteromonas sp. nov., isolated from sea water of the Qingdao.</title>
        <authorList>
            <person name="Wang Q."/>
        </authorList>
    </citation>
    <scope>NUCLEOTIDE SEQUENCE</scope>
    <source>
        <strain evidence="4">ASW11-7</strain>
    </source>
</reference>
<dbReference type="CDD" id="cd10918">
    <property type="entry name" value="CE4_NodB_like_5s_6s"/>
    <property type="match status" value="1"/>
</dbReference>
<feature type="domain" description="NodB homology" evidence="3">
    <location>
        <begin position="89"/>
        <end position="326"/>
    </location>
</feature>
<dbReference type="Gene3D" id="3.20.20.370">
    <property type="entry name" value="Glycoside hydrolase/deacetylase"/>
    <property type="match status" value="1"/>
</dbReference>
<dbReference type="PROSITE" id="PS51677">
    <property type="entry name" value="NODB"/>
    <property type="match status" value="1"/>
</dbReference>
<dbReference type="RefSeq" id="WP_265615969.1">
    <property type="nucleotide sequence ID" value="NZ_JAPFRD010000002.1"/>
</dbReference>
<gene>
    <name evidence="4" type="ORF">OPS25_01970</name>
</gene>
<dbReference type="Proteomes" id="UP001142810">
    <property type="component" value="Unassembled WGS sequence"/>
</dbReference>
<evidence type="ECO:0000256" key="2">
    <source>
        <dbReference type="ARBA" id="ARBA00022729"/>
    </source>
</evidence>
<comment type="subcellular location">
    <subcellularLocation>
        <location evidence="1">Secreted</location>
    </subcellularLocation>
</comment>
<evidence type="ECO:0000256" key="1">
    <source>
        <dbReference type="ARBA" id="ARBA00004613"/>
    </source>
</evidence>
<dbReference type="InterPro" id="IPR051398">
    <property type="entry name" value="Polysacch_Deacetylase"/>
</dbReference>